<evidence type="ECO:0000313" key="3">
    <source>
        <dbReference type="EMBL" id="PPQ84655.1"/>
    </source>
</evidence>
<keyword evidence="4" id="KW-1185">Reference proteome</keyword>
<comment type="caution">
    <text evidence="3">The sequence shown here is derived from an EMBL/GenBank/DDBJ whole genome shotgun (WGS) entry which is preliminary data.</text>
</comment>
<protein>
    <recommendedName>
        <fullName evidence="2">FH2 domain-containing protein</fullName>
    </recommendedName>
</protein>
<accession>A0A409X1K2</accession>
<gene>
    <name evidence="3" type="ORF">CVT24_006861</name>
</gene>
<dbReference type="Proteomes" id="UP000284842">
    <property type="component" value="Unassembled WGS sequence"/>
</dbReference>
<evidence type="ECO:0000313" key="4">
    <source>
        <dbReference type="Proteomes" id="UP000284842"/>
    </source>
</evidence>
<evidence type="ECO:0000259" key="2">
    <source>
        <dbReference type="PROSITE" id="PS51444"/>
    </source>
</evidence>
<evidence type="ECO:0000256" key="1">
    <source>
        <dbReference type="SAM" id="MobiDB-lite"/>
    </source>
</evidence>
<dbReference type="InterPro" id="IPR042201">
    <property type="entry name" value="FH2_Formin_sf"/>
</dbReference>
<feature type="domain" description="FH2" evidence="2">
    <location>
        <begin position="1"/>
        <end position="386"/>
    </location>
</feature>
<dbReference type="STRING" id="181874.A0A409X1K2"/>
<dbReference type="InParanoid" id="A0A409X1K2"/>
<proteinExistence type="predicted"/>
<organism evidence="3 4">
    <name type="scientific">Panaeolus cyanescens</name>
    <dbReference type="NCBI Taxonomy" id="181874"/>
    <lineage>
        <taxon>Eukaryota</taxon>
        <taxon>Fungi</taxon>
        <taxon>Dikarya</taxon>
        <taxon>Basidiomycota</taxon>
        <taxon>Agaricomycotina</taxon>
        <taxon>Agaricomycetes</taxon>
        <taxon>Agaricomycetidae</taxon>
        <taxon>Agaricales</taxon>
        <taxon>Agaricineae</taxon>
        <taxon>Galeropsidaceae</taxon>
        <taxon>Panaeolus</taxon>
    </lineage>
</organism>
<dbReference type="Gene3D" id="1.20.58.2220">
    <property type="entry name" value="Formin, FH2 domain"/>
    <property type="match status" value="1"/>
</dbReference>
<dbReference type="InterPro" id="IPR015425">
    <property type="entry name" value="FH2_Formin"/>
</dbReference>
<dbReference type="Pfam" id="PF02181">
    <property type="entry name" value="FH2"/>
    <property type="match status" value="1"/>
</dbReference>
<dbReference type="OrthoDB" id="1668162at2759"/>
<dbReference type="SUPFAM" id="SSF101447">
    <property type="entry name" value="Formin homology 2 domain (FH2 domain)"/>
    <property type="match status" value="1"/>
</dbReference>
<dbReference type="PANTHER" id="PTHR45725">
    <property type="entry name" value="FORMIN HOMOLOGY 2 FAMILY MEMBER"/>
    <property type="match status" value="1"/>
</dbReference>
<dbReference type="PROSITE" id="PS51444">
    <property type="entry name" value="FH2"/>
    <property type="match status" value="1"/>
</dbReference>
<dbReference type="InterPro" id="IPR051425">
    <property type="entry name" value="Formin_Homology"/>
</dbReference>
<dbReference type="PANTHER" id="PTHR45725:SF1">
    <property type="entry name" value="DISHEVELLED ASSOCIATED ACTIVATOR OF MORPHOGENESIS, ISOFORM D"/>
    <property type="match status" value="1"/>
</dbReference>
<feature type="compositionally biased region" description="Basic and acidic residues" evidence="1">
    <location>
        <begin position="447"/>
        <end position="456"/>
    </location>
</feature>
<dbReference type="SMART" id="SM00498">
    <property type="entry name" value="FH2"/>
    <property type="match status" value="1"/>
</dbReference>
<dbReference type="EMBL" id="NHTK01004842">
    <property type="protein sequence ID" value="PPQ84655.1"/>
    <property type="molecule type" value="Genomic_DNA"/>
</dbReference>
<dbReference type="AlphaFoldDB" id="A0A409X1K2"/>
<feature type="region of interest" description="Disordered" evidence="1">
    <location>
        <begin position="405"/>
        <end position="491"/>
    </location>
</feature>
<reference evidence="3 4" key="1">
    <citation type="journal article" date="2018" name="Evol. Lett.">
        <title>Horizontal gene cluster transfer increased hallucinogenic mushroom diversity.</title>
        <authorList>
            <person name="Reynolds H.T."/>
            <person name="Vijayakumar V."/>
            <person name="Gluck-Thaler E."/>
            <person name="Korotkin H.B."/>
            <person name="Matheny P.B."/>
            <person name="Slot J.C."/>
        </authorList>
    </citation>
    <scope>NUCLEOTIDE SEQUENCE [LARGE SCALE GENOMIC DNA]</scope>
    <source>
        <strain evidence="3 4">2629</strain>
    </source>
</reference>
<name>A0A409X1K2_9AGAR</name>
<feature type="compositionally biased region" description="Polar residues" evidence="1">
    <location>
        <begin position="418"/>
        <end position="437"/>
    </location>
</feature>
<sequence length="491" mass="54067">MKPFFWNKIGNVAGESSVWNDLVDDLQLDFSDLEDTFVLNEAPPTPSQISAPRKANVITLLDITRANNIGIMLMRIKMDHIEIRRALLEINDQALSLDDLKAIGKQLPTPEEIERIKSFEDVSKLAKADQYFSQIMTIPRLSARLECMQYRRKLLLEIEEVRPELNILRNASRELRSSTKFRQTLQVILLIGNTLNGSTFRGNAKGFQLDSLLKLKETKTAKGGPACPTLLHYVARTLLRKDPSLTTFIDELPNLEAAARVSASTVLQNVNSLVSGLNQVQEEVKHISALGNRSGDHFVAVMRRFISETTPSVEALKNMGDTVDKELKSLLLYYGEKQDGPEAPKPEDFFGLIASFSSSLQKCALEVHDAEAKLGSTPSTPASRPVISPAIQSSSLPVPSVLVQQAPEQEGPVEPTIKGSQDATTPTGARTPTQGSTGYAAGNRSLGRGDLDEAIRSMRTAKRRQRVPRPASKIFLDGATHSSRPASRLFD</sequence>